<feature type="domain" description="MSP" evidence="6">
    <location>
        <begin position="60"/>
        <end position="187"/>
    </location>
</feature>
<dbReference type="Proteomes" id="UP001374535">
    <property type="component" value="Chromosome 11"/>
</dbReference>
<protein>
    <recommendedName>
        <fullName evidence="6">MSP domain-containing protein</fullName>
    </recommendedName>
</protein>
<dbReference type="PANTHER" id="PTHR24180">
    <property type="entry name" value="CYCLIN-DEPENDENT KINASE INHIBITOR 2C-RELATED"/>
    <property type="match status" value="1"/>
</dbReference>
<dbReference type="Pfam" id="PF00635">
    <property type="entry name" value="Motile_Sperm"/>
    <property type="match status" value="1"/>
</dbReference>
<dbReference type="SUPFAM" id="SSF48403">
    <property type="entry name" value="Ankyrin repeat"/>
    <property type="match status" value="1"/>
</dbReference>
<evidence type="ECO:0000256" key="1">
    <source>
        <dbReference type="ARBA" id="ARBA00004413"/>
    </source>
</evidence>
<evidence type="ECO:0000256" key="4">
    <source>
        <dbReference type="PROSITE-ProRule" id="PRU00023"/>
    </source>
</evidence>
<sequence length="409" mass="44850">MKPKNEIYGNGVTIFGPEEPSEQEADESRTSSIQEKFNYLAHLHYTFTHLAQSQSCRENRALVDGGGTEVRIQFALNCKCRATVRLRSLNPTTPVAFKIQTSSPKKFLVNPPSGLIPPLSFATFKVILKPQSHLPRSFPRSPSDRFLVKTAEFPANSSGSTHPESINSWFASRPYGFKTRDIKLKVAFVGPLLLNDAVTRGDLDAVRNLIKRQRSMLADMSPTEAESLLSAATKLLKPDDMVHLLLEAGLRIVPSPNASDEVHVADDAHTNKEVVELGEAIFEASRNGEANEVKALLQKGGGSVKYRDQYGLTALHAAAFKGHKDVMTVLIELAGLDLECEDEEGHVPLHMAVESGDVGTVQVLVEKGANLNVVNKRGATPLYMAKIWGHHDICELLLNRGAFYSLTST</sequence>
<dbReference type="EMBL" id="CP144690">
    <property type="protein sequence ID" value="WVY90973.1"/>
    <property type="molecule type" value="Genomic_DNA"/>
</dbReference>
<keyword evidence="3 4" id="KW-0040">ANK repeat</keyword>
<dbReference type="InterPro" id="IPR008962">
    <property type="entry name" value="PapD-like_sf"/>
</dbReference>
<dbReference type="InterPro" id="IPR000535">
    <property type="entry name" value="MSP_dom"/>
</dbReference>
<keyword evidence="2" id="KW-0677">Repeat</keyword>
<proteinExistence type="predicted"/>
<dbReference type="Pfam" id="PF00023">
    <property type="entry name" value="Ank"/>
    <property type="match status" value="1"/>
</dbReference>
<dbReference type="InterPro" id="IPR002110">
    <property type="entry name" value="Ankyrin_rpt"/>
</dbReference>
<comment type="subcellular location">
    <subcellularLocation>
        <location evidence="1">Cell membrane</location>
        <topology evidence="1">Peripheral membrane protein</topology>
        <orientation evidence="1">Cytoplasmic side</orientation>
    </subcellularLocation>
</comment>
<dbReference type="SUPFAM" id="SSF49354">
    <property type="entry name" value="PapD-like"/>
    <property type="match status" value="1"/>
</dbReference>
<dbReference type="PROSITE" id="PS50297">
    <property type="entry name" value="ANK_REP_REGION"/>
    <property type="match status" value="3"/>
</dbReference>
<evidence type="ECO:0000313" key="7">
    <source>
        <dbReference type="EMBL" id="WVY90973.1"/>
    </source>
</evidence>
<dbReference type="PROSITE" id="PS50088">
    <property type="entry name" value="ANK_REPEAT"/>
    <property type="match status" value="3"/>
</dbReference>
<dbReference type="InterPro" id="IPR013783">
    <property type="entry name" value="Ig-like_fold"/>
</dbReference>
<dbReference type="PROSITE" id="PS50202">
    <property type="entry name" value="MSP"/>
    <property type="match status" value="1"/>
</dbReference>
<dbReference type="PRINTS" id="PR01415">
    <property type="entry name" value="ANKYRIN"/>
</dbReference>
<dbReference type="GO" id="GO:0005886">
    <property type="term" value="C:plasma membrane"/>
    <property type="evidence" value="ECO:0007669"/>
    <property type="project" value="UniProtKB-SubCell"/>
</dbReference>
<feature type="repeat" description="ANK" evidence="4">
    <location>
        <begin position="344"/>
        <end position="376"/>
    </location>
</feature>
<reference evidence="7 8" key="1">
    <citation type="journal article" date="2023" name="Life. Sci Alliance">
        <title>Evolutionary insights into 3D genome organization and epigenetic landscape of Vigna mungo.</title>
        <authorList>
            <person name="Junaid A."/>
            <person name="Singh B."/>
            <person name="Bhatia S."/>
        </authorList>
    </citation>
    <scope>NUCLEOTIDE SEQUENCE [LARGE SCALE GENOMIC DNA]</scope>
    <source>
        <strain evidence="7">Urdbean</strain>
    </source>
</reference>
<dbReference type="SMART" id="SM00248">
    <property type="entry name" value="ANK"/>
    <property type="match status" value="5"/>
</dbReference>
<organism evidence="7 8">
    <name type="scientific">Vigna mungo</name>
    <name type="common">Black gram</name>
    <name type="synonym">Phaseolus mungo</name>
    <dbReference type="NCBI Taxonomy" id="3915"/>
    <lineage>
        <taxon>Eukaryota</taxon>
        <taxon>Viridiplantae</taxon>
        <taxon>Streptophyta</taxon>
        <taxon>Embryophyta</taxon>
        <taxon>Tracheophyta</taxon>
        <taxon>Spermatophyta</taxon>
        <taxon>Magnoliopsida</taxon>
        <taxon>eudicotyledons</taxon>
        <taxon>Gunneridae</taxon>
        <taxon>Pentapetalae</taxon>
        <taxon>rosids</taxon>
        <taxon>fabids</taxon>
        <taxon>Fabales</taxon>
        <taxon>Fabaceae</taxon>
        <taxon>Papilionoideae</taxon>
        <taxon>50 kb inversion clade</taxon>
        <taxon>NPAAA clade</taxon>
        <taxon>indigoferoid/millettioid clade</taxon>
        <taxon>Phaseoleae</taxon>
        <taxon>Vigna</taxon>
    </lineage>
</organism>
<feature type="repeat" description="ANK" evidence="4">
    <location>
        <begin position="310"/>
        <end position="343"/>
    </location>
</feature>
<dbReference type="Gene3D" id="1.25.40.20">
    <property type="entry name" value="Ankyrin repeat-containing domain"/>
    <property type="match status" value="1"/>
</dbReference>
<dbReference type="Pfam" id="PF12796">
    <property type="entry name" value="Ank_2"/>
    <property type="match status" value="1"/>
</dbReference>
<feature type="repeat" description="ANK" evidence="4">
    <location>
        <begin position="377"/>
        <end position="409"/>
    </location>
</feature>
<dbReference type="AlphaFoldDB" id="A0AAQ3RFI0"/>
<dbReference type="PANTHER" id="PTHR24180:SF50">
    <property type="entry name" value="REPEAT RF-LIKE PROTEIN, PUTATIVE-RELATED"/>
    <property type="match status" value="1"/>
</dbReference>
<evidence type="ECO:0000256" key="2">
    <source>
        <dbReference type="ARBA" id="ARBA00022737"/>
    </source>
</evidence>
<dbReference type="InterPro" id="IPR051637">
    <property type="entry name" value="Ank_repeat_dom-contain_49"/>
</dbReference>
<dbReference type="InterPro" id="IPR036770">
    <property type="entry name" value="Ankyrin_rpt-contain_sf"/>
</dbReference>
<gene>
    <name evidence="7" type="ORF">V8G54_036487</name>
</gene>
<evidence type="ECO:0000313" key="8">
    <source>
        <dbReference type="Proteomes" id="UP001374535"/>
    </source>
</evidence>
<name>A0AAQ3RFI0_VIGMU</name>
<evidence type="ECO:0000259" key="6">
    <source>
        <dbReference type="PROSITE" id="PS50202"/>
    </source>
</evidence>
<dbReference type="Gene3D" id="2.60.40.10">
    <property type="entry name" value="Immunoglobulins"/>
    <property type="match status" value="1"/>
</dbReference>
<keyword evidence="8" id="KW-1185">Reference proteome</keyword>
<evidence type="ECO:0000256" key="3">
    <source>
        <dbReference type="ARBA" id="ARBA00023043"/>
    </source>
</evidence>
<accession>A0AAQ3RFI0</accession>
<evidence type="ECO:0000256" key="5">
    <source>
        <dbReference type="SAM" id="MobiDB-lite"/>
    </source>
</evidence>
<feature type="region of interest" description="Disordered" evidence="5">
    <location>
        <begin position="1"/>
        <end position="31"/>
    </location>
</feature>